<evidence type="ECO:0000313" key="2">
    <source>
        <dbReference type="EMBL" id="TYL38064.1"/>
    </source>
</evidence>
<name>A0A8J8TRT8_9EURY</name>
<keyword evidence="3" id="KW-1185">Reference proteome</keyword>
<protein>
    <submittedName>
        <fullName evidence="2">Uncharacterized protein</fullName>
    </submittedName>
</protein>
<evidence type="ECO:0000313" key="3">
    <source>
        <dbReference type="Proteomes" id="UP000766904"/>
    </source>
</evidence>
<dbReference type="EMBL" id="PHNJ01000006">
    <property type="protein sequence ID" value="TYL38064.1"/>
    <property type="molecule type" value="Genomic_DNA"/>
</dbReference>
<comment type="caution">
    <text evidence="2">The sequence shown here is derived from an EMBL/GenBank/DDBJ whole genome shotgun (WGS) entry which is preliminary data.</text>
</comment>
<dbReference type="Proteomes" id="UP000766904">
    <property type="component" value="Unassembled WGS sequence"/>
</dbReference>
<sequence>MSPSASVALVLLGAWILMMFAVTNATGFDQFRSAQSVEDRDARTREQAERSQSESIAPVSDD</sequence>
<evidence type="ECO:0000256" key="1">
    <source>
        <dbReference type="SAM" id="MobiDB-lite"/>
    </source>
</evidence>
<gene>
    <name evidence="2" type="ORF">CV102_12720</name>
</gene>
<dbReference type="AlphaFoldDB" id="A0A8J8TRT8"/>
<organism evidence="2 3">
    <name type="scientific">Natronococcus pandeyae</name>
    <dbReference type="NCBI Taxonomy" id="2055836"/>
    <lineage>
        <taxon>Archaea</taxon>
        <taxon>Methanobacteriati</taxon>
        <taxon>Methanobacteriota</taxon>
        <taxon>Stenosarchaea group</taxon>
        <taxon>Halobacteria</taxon>
        <taxon>Halobacteriales</taxon>
        <taxon>Natrialbaceae</taxon>
        <taxon>Natronococcus</taxon>
    </lineage>
</organism>
<feature type="compositionally biased region" description="Basic and acidic residues" evidence="1">
    <location>
        <begin position="37"/>
        <end position="52"/>
    </location>
</feature>
<dbReference type="OrthoDB" id="204541at2157"/>
<reference evidence="2" key="1">
    <citation type="submission" date="2017-11" db="EMBL/GenBank/DDBJ databases">
        <authorList>
            <person name="Kajale S.C."/>
            <person name="Sharma A."/>
        </authorList>
    </citation>
    <scope>NUCLEOTIDE SEQUENCE</scope>
    <source>
        <strain evidence="2">LS1_42</strain>
    </source>
</reference>
<accession>A0A8J8TRT8</accession>
<feature type="region of interest" description="Disordered" evidence="1">
    <location>
        <begin position="33"/>
        <end position="62"/>
    </location>
</feature>
<dbReference type="RefSeq" id="WP_148858374.1">
    <property type="nucleotide sequence ID" value="NZ_PHNJ01000006.1"/>
</dbReference>
<proteinExistence type="predicted"/>